<evidence type="ECO:0000313" key="2">
    <source>
        <dbReference type="EMBL" id="EAY26465.1"/>
    </source>
</evidence>
<evidence type="ECO:0000256" key="1">
    <source>
        <dbReference type="SAM" id="Phobius"/>
    </source>
</evidence>
<reference evidence="2 3" key="1">
    <citation type="submission" date="2007-01" db="EMBL/GenBank/DDBJ databases">
        <authorList>
            <person name="Haygood M."/>
            <person name="Podell S."/>
            <person name="Anderson C."/>
            <person name="Hopkinson B."/>
            <person name="Roe K."/>
            <person name="Barbeau K."/>
            <person name="Gaasterland T."/>
            <person name="Ferriera S."/>
            <person name="Johnson J."/>
            <person name="Kravitz S."/>
            <person name="Beeson K."/>
            <person name="Sutton G."/>
            <person name="Rogers Y.-H."/>
            <person name="Friedman R."/>
            <person name="Frazier M."/>
            <person name="Venter J.C."/>
        </authorList>
    </citation>
    <scope>NUCLEOTIDE SEQUENCE [LARGE SCALE GENOMIC DNA]</scope>
    <source>
        <strain evidence="2 3">ATCC 23134</strain>
    </source>
</reference>
<comment type="caution">
    <text evidence="2">The sequence shown here is derived from an EMBL/GenBank/DDBJ whole genome shotgun (WGS) entry which is preliminary data.</text>
</comment>
<keyword evidence="1" id="KW-1133">Transmembrane helix</keyword>
<evidence type="ECO:0000313" key="3">
    <source>
        <dbReference type="Proteomes" id="UP000004095"/>
    </source>
</evidence>
<dbReference type="AlphaFoldDB" id="A1ZT75"/>
<gene>
    <name evidence="2" type="ORF">M23134_07060</name>
</gene>
<accession>A1ZT75</accession>
<sequence>MGCNYLFVEYNSSGKKTILKQITVQLIPNITLLPFVGLTVIWFVVLF</sequence>
<keyword evidence="1" id="KW-0812">Transmembrane</keyword>
<dbReference type="EMBL" id="AAWS01000034">
    <property type="protein sequence ID" value="EAY26465.1"/>
    <property type="molecule type" value="Genomic_DNA"/>
</dbReference>
<name>A1ZT75_MICM2</name>
<keyword evidence="1" id="KW-0472">Membrane</keyword>
<proteinExistence type="predicted"/>
<feature type="transmembrane region" description="Helical" evidence="1">
    <location>
        <begin position="26"/>
        <end position="45"/>
    </location>
</feature>
<organism evidence="2 3">
    <name type="scientific">Microscilla marina ATCC 23134</name>
    <dbReference type="NCBI Taxonomy" id="313606"/>
    <lineage>
        <taxon>Bacteria</taxon>
        <taxon>Pseudomonadati</taxon>
        <taxon>Bacteroidota</taxon>
        <taxon>Cytophagia</taxon>
        <taxon>Cytophagales</taxon>
        <taxon>Microscillaceae</taxon>
        <taxon>Microscilla</taxon>
    </lineage>
</organism>
<protein>
    <submittedName>
        <fullName evidence="2">Uncharacterized protein</fullName>
    </submittedName>
</protein>
<dbReference type="Proteomes" id="UP000004095">
    <property type="component" value="Unassembled WGS sequence"/>
</dbReference>
<keyword evidence="3" id="KW-1185">Reference proteome</keyword>